<evidence type="ECO:0000259" key="2">
    <source>
        <dbReference type="Pfam" id="PF13598"/>
    </source>
</evidence>
<dbReference type="InterPro" id="IPR025554">
    <property type="entry name" value="DUF4140"/>
</dbReference>
<name>A0AAD4Q1C2_9EURO</name>
<organism evidence="4 5">
    <name type="scientific">Talaromyces proteolyticus</name>
    <dbReference type="NCBI Taxonomy" id="1131652"/>
    <lineage>
        <taxon>Eukaryota</taxon>
        <taxon>Fungi</taxon>
        <taxon>Dikarya</taxon>
        <taxon>Ascomycota</taxon>
        <taxon>Pezizomycotina</taxon>
        <taxon>Eurotiomycetes</taxon>
        <taxon>Eurotiomycetidae</taxon>
        <taxon>Eurotiales</taxon>
        <taxon>Trichocomaceae</taxon>
        <taxon>Talaromyces</taxon>
        <taxon>Talaromyces sect. Bacilispori</taxon>
    </lineage>
</organism>
<feature type="region of interest" description="Disordered" evidence="1">
    <location>
        <begin position="495"/>
        <end position="527"/>
    </location>
</feature>
<feature type="region of interest" description="Disordered" evidence="1">
    <location>
        <begin position="266"/>
        <end position="294"/>
    </location>
</feature>
<feature type="region of interest" description="Disordered" evidence="1">
    <location>
        <begin position="221"/>
        <end position="244"/>
    </location>
</feature>
<feature type="domain" description="DUF4140" evidence="3">
    <location>
        <begin position="23"/>
        <end position="148"/>
    </location>
</feature>
<dbReference type="GeneID" id="70245742"/>
<dbReference type="RefSeq" id="XP_046075500.1">
    <property type="nucleotide sequence ID" value="XM_046215455.1"/>
</dbReference>
<feature type="compositionally biased region" description="Acidic residues" evidence="1">
    <location>
        <begin position="91"/>
        <end position="111"/>
    </location>
</feature>
<dbReference type="PANTHER" id="PTHR31005:SF8">
    <property type="entry name" value="DUF4139 DOMAIN-CONTAINING PROTEIN"/>
    <property type="match status" value="1"/>
</dbReference>
<dbReference type="AlphaFoldDB" id="A0AAD4Q1C2"/>
<dbReference type="Proteomes" id="UP001201262">
    <property type="component" value="Unassembled WGS sequence"/>
</dbReference>
<feature type="compositionally biased region" description="Low complexity" evidence="1">
    <location>
        <begin position="267"/>
        <end position="281"/>
    </location>
</feature>
<evidence type="ECO:0000259" key="3">
    <source>
        <dbReference type="Pfam" id="PF13600"/>
    </source>
</evidence>
<evidence type="ECO:0000313" key="4">
    <source>
        <dbReference type="EMBL" id="KAH8702124.1"/>
    </source>
</evidence>
<dbReference type="CDD" id="cd22249">
    <property type="entry name" value="UDM1_RNF168_RNF169-like"/>
    <property type="match status" value="1"/>
</dbReference>
<gene>
    <name evidence="4" type="ORF">BGW36DRAFT_372249</name>
</gene>
<comment type="caution">
    <text evidence="4">The sequence shown here is derived from an EMBL/GenBank/DDBJ whole genome shotgun (WGS) entry which is preliminary data.</text>
</comment>
<feature type="region of interest" description="Disordered" evidence="1">
    <location>
        <begin position="430"/>
        <end position="480"/>
    </location>
</feature>
<feature type="compositionally biased region" description="Acidic residues" evidence="1">
    <location>
        <begin position="514"/>
        <end position="523"/>
    </location>
</feature>
<dbReference type="Pfam" id="PF13598">
    <property type="entry name" value="DUF4139"/>
    <property type="match status" value="1"/>
</dbReference>
<dbReference type="InterPro" id="IPR011935">
    <property type="entry name" value="CHP02231"/>
</dbReference>
<evidence type="ECO:0008006" key="6">
    <source>
        <dbReference type="Google" id="ProtNLM"/>
    </source>
</evidence>
<dbReference type="PANTHER" id="PTHR31005">
    <property type="entry name" value="DUF4139 DOMAIN-CONTAINING PROTEIN"/>
    <property type="match status" value="1"/>
</dbReference>
<accession>A0AAD4Q1C2</accession>
<feature type="region of interest" description="Disordered" evidence="1">
    <location>
        <begin position="89"/>
        <end position="115"/>
    </location>
</feature>
<evidence type="ECO:0000313" key="5">
    <source>
        <dbReference type="Proteomes" id="UP001201262"/>
    </source>
</evidence>
<protein>
    <recommendedName>
        <fullName evidence="6">DUF4139 domain-containing protein</fullName>
    </recommendedName>
</protein>
<dbReference type="EMBL" id="JAJTJA010000003">
    <property type="protein sequence ID" value="KAH8702124.1"/>
    <property type="molecule type" value="Genomic_DNA"/>
</dbReference>
<evidence type="ECO:0000256" key="1">
    <source>
        <dbReference type="SAM" id="MobiDB-lite"/>
    </source>
</evidence>
<sequence>MSTSLDVAHTLEIDIFDLPTKAVSFAPTKATIIREIKDIQIKAHANEITVLGLDPRLDPDSVRVEGYGPATITNIQTEIVPRKQQFKDVYPEDDDDDDQSDSDLEALDDNDGPGRVAIDKAKEEVRIAEWALAASKNEQATSVKLLEFLDQYGQSLQAQEVEVSKMNEFLDVYRVQRVSESHRHQKSTADIPAQQEELEKARRKLVRAENAFEKAKKAVTREIREKQEKKARERQQKRQEKQRVLEQRRKFWTSNVSQVVIHLDGLSTSTPGSSRRSSIVSANEKGAGHSSSTSLDGDTVSLLLTYVVPAAKWDPRYELSINTPTSSAKLVYRAEFENQTTETWKNAKVTFSNSQTSFSGLDEKIPHLDPWHIKLAKANQFDTGNKIWANGLRSQSEYPAKSSFTKNTSAAPPSIFSKSEELRRAAPISSTSQALFGSAAPPARASGFGSVRRDAPFTESAPAPAPLPPPPPPAAHVSPFGATQSLFSRAQNEGLFGQRSERQDNTPAELSRENEEDSDDNDDALTLNPELNALGHQDSQHQSYGLTTTYELSGQRTINPSSVKRRNVITELEIKSLTLSHVLVPKLRHAAFLKARITNTTSVSLIRGKAGMTVDGTFLGSTTLPNCEPDNFVDLSLGVDPSIQVTYAKPTVRRASSGFFNKDESAIFTRTCWIKNTKKVTASITVFDQVPVSEDEHLRVNILEPKGLDRENDSVKLDAILDGGKKGKGQVHLGKNGQVKWTIDLRPGKDVKLVLEYESRIPSGQKIIGLD</sequence>
<dbReference type="InterPro" id="IPR037291">
    <property type="entry name" value="DUF4139"/>
</dbReference>
<reference evidence="4" key="1">
    <citation type="submission" date="2021-12" db="EMBL/GenBank/DDBJ databases">
        <title>Convergent genome expansion in fungi linked to evolution of root-endophyte symbiosis.</title>
        <authorList>
            <consortium name="DOE Joint Genome Institute"/>
            <person name="Ke Y.-H."/>
            <person name="Bonito G."/>
            <person name="Liao H.-L."/>
            <person name="Looney B."/>
            <person name="Rojas-Flechas A."/>
            <person name="Nash J."/>
            <person name="Hameed K."/>
            <person name="Schadt C."/>
            <person name="Martin F."/>
            <person name="Crous P.W."/>
            <person name="Miettinen O."/>
            <person name="Magnuson J.K."/>
            <person name="Labbe J."/>
            <person name="Jacobson D."/>
            <person name="Doktycz M.J."/>
            <person name="Veneault-Fourrey C."/>
            <person name="Kuo A."/>
            <person name="Mondo S."/>
            <person name="Calhoun S."/>
            <person name="Riley R."/>
            <person name="Ohm R."/>
            <person name="LaButti K."/>
            <person name="Andreopoulos B."/>
            <person name="Pangilinan J."/>
            <person name="Nolan M."/>
            <person name="Tritt A."/>
            <person name="Clum A."/>
            <person name="Lipzen A."/>
            <person name="Daum C."/>
            <person name="Barry K."/>
            <person name="Grigoriev I.V."/>
            <person name="Vilgalys R."/>
        </authorList>
    </citation>
    <scope>NUCLEOTIDE SEQUENCE</scope>
    <source>
        <strain evidence="4">PMI_201</strain>
    </source>
</reference>
<dbReference type="Pfam" id="PF13600">
    <property type="entry name" value="DUF4140"/>
    <property type="match status" value="1"/>
</dbReference>
<keyword evidence="5" id="KW-1185">Reference proteome</keyword>
<feature type="domain" description="DUF4139" evidence="2">
    <location>
        <begin position="303"/>
        <end position="762"/>
    </location>
</feature>
<feature type="compositionally biased region" description="Pro residues" evidence="1">
    <location>
        <begin position="463"/>
        <end position="474"/>
    </location>
</feature>
<proteinExistence type="predicted"/>